<dbReference type="EMBL" id="HACG01008546">
    <property type="protein sequence ID" value="CEK55411.1"/>
    <property type="molecule type" value="Transcribed_RNA"/>
</dbReference>
<gene>
    <name evidence="1" type="primary">ORF25146</name>
</gene>
<sequence>MADSALFKEVQSMFSVDIINVIRKACCIDDFVNIDKSASLSRVKEIGENRKCQTQ</sequence>
<feature type="non-terminal residue" evidence="1">
    <location>
        <position position="55"/>
    </location>
</feature>
<name>A0A0B6YHZ5_9EUPU</name>
<proteinExistence type="predicted"/>
<dbReference type="AlphaFoldDB" id="A0A0B6YHZ5"/>
<accession>A0A0B6YHZ5</accession>
<evidence type="ECO:0000313" key="1">
    <source>
        <dbReference type="EMBL" id="CEK55411.1"/>
    </source>
</evidence>
<reference evidence="1" key="1">
    <citation type="submission" date="2014-12" db="EMBL/GenBank/DDBJ databases">
        <title>Insight into the proteome of Arion vulgaris.</title>
        <authorList>
            <person name="Aradska J."/>
            <person name="Bulat T."/>
            <person name="Smidak R."/>
            <person name="Sarate P."/>
            <person name="Gangsoo J."/>
            <person name="Sialana F."/>
            <person name="Bilban M."/>
            <person name="Lubec G."/>
        </authorList>
    </citation>
    <scope>NUCLEOTIDE SEQUENCE</scope>
    <source>
        <tissue evidence="1">Skin</tissue>
    </source>
</reference>
<protein>
    <submittedName>
        <fullName evidence="1">Uncharacterized protein</fullName>
    </submittedName>
</protein>
<organism evidence="1">
    <name type="scientific">Arion vulgaris</name>
    <dbReference type="NCBI Taxonomy" id="1028688"/>
    <lineage>
        <taxon>Eukaryota</taxon>
        <taxon>Metazoa</taxon>
        <taxon>Spiralia</taxon>
        <taxon>Lophotrochozoa</taxon>
        <taxon>Mollusca</taxon>
        <taxon>Gastropoda</taxon>
        <taxon>Heterobranchia</taxon>
        <taxon>Euthyneura</taxon>
        <taxon>Panpulmonata</taxon>
        <taxon>Eupulmonata</taxon>
        <taxon>Stylommatophora</taxon>
        <taxon>Helicina</taxon>
        <taxon>Arionoidea</taxon>
        <taxon>Arionidae</taxon>
        <taxon>Arion</taxon>
    </lineage>
</organism>